<name>A0A150GUY3_GONPE</name>
<dbReference type="AlphaFoldDB" id="A0A150GUY3"/>
<feature type="region of interest" description="Disordered" evidence="6">
    <location>
        <begin position="734"/>
        <end position="799"/>
    </location>
</feature>
<feature type="region of interest" description="Disordered" evidence="6">
    <location>
        <begin position="532"/>
        <end position="562"/>
    </location>
</feature>
<feature type="compositionally biased region" description="Gly residues" evidence="6">
    <location>
        <begin position="776"/>
        <end position="785"/>
    </location>
</feature>
<dbReference type="CDD" id="cd04301">
    <property type="entry name" value="NAT_SF"/>
    <property type="match status" value="1"/>
</dbReference>
<evidence type="ECO:0000259" key="7">
    <source>
        <dbReference type="Pfam" id="PF10394"/>
    </source>
</evidence>
<keyword evidence="3" id="KW-0808">Transferase</keyword>
<evidence type="ECO:0000256" key="5">
    <source>
        <dbReference type="ARBA" id="ARBA00048017"/>
    </source>
</evidence>
<dbReference type="InterPro" id="IPR019467">
    <property type="entry name" value="Hat1_N"/>
</dbReference>
<dbReference type="OrthoDB" id="10253098at2759"/>
<feature type="compositionally biased region" description="Low complexity" evidence="6">
    <location>
        <begin position="740"/>
        <end position="775"/>
    </location>
</feature>
<evidence type="ECO:0000256" key="6">
    <source>
        <dbReference type="SAM" id="MobiDB-lite"/>
    </source>
</evidence>
<comment type="similarity">
    <text evidence="1">Belongs to the HAT1 family.</text>
</comment>
<sequence length="813" mass="82256">MLCVFAAEGYATTPSIARAKPAAAPNADPKHAPGGKPAAGNAAGAFIVDAREAVHFRAVAAPTPDALEAEITAGGAPVTVEFLHQHFGDSEQIRGYKDLVITIWFHVRTYHAWIDVRYAVRRPGADKLSSIFEGAFPEGYCRSQEEFASAVASTLPSLPDLMTLGECVGTVPVPATSYGIRTVLPPPAAAAGSAPGSAAVPAVQTAAAAAAANGIDGVVVDGGAGAAGGAHGGVAQPQGAATAAAAAAGAGPPGGGAAASQASVSVRRFQLSTAPAEVKALHARLEPLLLFTIDGANFIDGDDPQWELLLPVLRAEDGGCLVLGLTTLFNFWAYPASCRSRVSQVLVLSPWQGVGLGKALLKLSYDLAKARNCNDLTVEDPTPNLQRVREKLEVEMMRGLPWVAAQADKCLEAAARGQTSWPEWDPAAVATPPATPPVAEPSNGGGAQDGAGGVAAQPEPHAFFSIIGVTPPEKLVLPQDVLATATAAAETRWRSRLEQAEQAAAAAVVAAAEEDGATAGSGASEAAAAGAAGAAGGSGAPLSAATGGSAAGGGPSSGGGAGSACGALVPSGAFVSAITRQLKMHGGQVRVVWEALLWCSPRAAQRPRVRAAVEELVRRRLEAQHFSSVGRAAAAKRLVDIPKSKPTAGEGPAPGSRAAGPKAEGEGEAELDFFMYRPAGRGGADAGAAADAGAVATGRLNLTTVTAETKASRMEELMAERLQQLDSLAAVLNKQRRKPQPQQQRPMPPQQQQAGRQPLLPQPVPQQQQGPVATLGLGGGSGSGGPVAPVPPAGSKRKAADVAAMMKALEGRL</sequence>
<dbReference type="Proteomes" id="UP000075714">
    <property type="component" value="Unassembled WGS sequence"/>
</dbReference>
<evidence type="ECO:0000313" key="9">
    <source>
        <dbReference type="Proteomes" id="UP000075714"/>
    </source>
</evidence>
<keyword evidence="4" id="KW-0012">Acyltransferase</keyword>
<evidence type="ECO:0000256" key="4">
    <source>
        <dbReference type="ARBA" id="ARBA00023315"/>
    </source>
</evidence>
<comment type="caution">
    <text evidence="8">The sequence shown here is derived from an EMBL/GenBank/DDBJ whole genome shotgun (WGS) entry which is preliminary data.</text>
</comment>
<dbReference type="Gene3D" id="3.90.360.10">
    <property type="entry name" value="Histone acetyl transferase 1 (HAT1), N-terminal domain"/>
    <property type="match status" value="1"/>
</dbReference>
<dbReference type="EMBL" id="LSYV01000007">
    <property type="protein sequence ID" value="KXZ53687.1"/>
    <property type="molecule type" value="Genomic_DNA"/>
</dbReference>
<feature type="domain" description="Histone acetyl transferase HAT1 N-terminal" evidence="7">
    <location>
        <begin position="47"/>
        <end position="152"/>
    </location>
</feature>
<reference evidence="9" key="1">
    <citation type="journal article" date="2016" name="Nat. Commun.">
        <title>The Gonium pectorale genome demonstrates co-option of cell cycle regulation during the evolution of multicellularity.</title>
        <authorList>
            <person name="Hanschen E.R."/>
            <person name="Marriage T.N."/>
            <person name="Ferris P.J."/>
            <person name="Hamaji T."/>
            <person name="Toyoda A."/>
            <person name="Fujiyama A."/>
            <person name="Neme R."/>
            <person name="Noguchi H."/>
            <person name="Minakuchi Y."/>
            <person name="Suzuki M."/>
            <person name="Kawai-Toyooka H."/>
            <person name="Smith D.R."/>
            <person name="Sparks H."/>
            <person name="Anderson J."/>
            <person name="Bakaric R."/>
            <person name="Luria V."/>
            <person name="Karger A."/>
            <person name="Kirschner M.W."/>
            <person name="Durand P.M."/>
            <person name="Michod R.E."/>
            <person name="Nozaki H."/>
            <person name="Olson B.J."/>
        </authorList>
    </citation>
    <scope>NUCLEOTIDE SEQUENCE [LARGE SCALE GENOMIC DNA]</scope>
    <source>
        <strain evidence="9">NIES-2863</strain>
    </source>
</reference>
<accession>A0A150GUY3</accession>
<keyword evidence="9" id="KW-1185">Reference proteome</keyword>
<evidence type="ECO:0000313" key="8">
    <source>
        <dbReference type="EMBL" id="KXZ53687.1"/>
    </source>
</evidence>
<dbReference type="GO" id="GO:0031509">
    <property type="term" value="P:subtelomeric heterochromatin formation"/>
    <property type="evidence" value="ECO:0007669"/>
    <property type="project" value="InterPro"/>
</dbReference>
<dbReference type="EC" id="2.3.1.48" evidence="2"/>
<dbReference type="InterPro" id="IPR016181">
    <property type="entry name" value="Acyl_CoA_acyltransferase"/>
</dbReference>
<evidence type="ECO:0000256" key="3">
    <source>
        <dbReference type="ARBA" id="ARBA00022679"/>
    </source>
</evidence>
<proteinExistence type="inferred from homology"/>
<dbReference type="GO" id="GO:0005634">
    <property type="term" value="C:nucleus"/>
    <property type="evidence" value="ECO:0007669"/>
    <property type="project" value="InterPro"/>
</dbReference>
<organism evidence="8 9">
    <name type="scientific">Gonium pectorale</name>
    <name type="common">Green alga</name>
    <dbReference type="NCBI Taxonomy" id="33097"/>
    <lineage>
        <taxon>Eukaryota</taxon>
        <taxon>Viridiplantae</taxon>
        <taxon>Chlorophyta</taxon>
        <taxon>core chlorophytes</taxon>
        <taxon>Chlorophyceae</taxon>
        <taxon>CS clade</taxon>
        <taxon>Chlamydomonadales</taxon>
        <taxon>Volvocaceae</taxon>
        <taxon>Gonium</taxon>
    </lineage>
</organism>
<dbReference type="Gene3D" id="3.40.630.30">
    <property type="match status" value="1"/>
</dbReference>
<dbReference type="PANTHER" id="PTHR12046">
    <property type="entry name" value="HISTONE ACETYLTRANSFERASE TYPE B CATALYTIC SUBUNIT"/>
    <property type="match status" value="1"/>
</dbReference>
<feature type="region of interest" description="Disordered" evidence="6">
    <location>
        <begin position="19"/>
        <end position="38"/>
    </location>
</feature>
<evidence type="ECO:0000256" key="2">
    <source>
        <dbReference type="ARBA" id="ARBA00013184"/>
    </source>
</evidence>
<feature type="compositionally biased region" description="Gly residues" evidence="6">
    <location>
        <begin position="443"/>
        <end position="453"/>
    </location>
</feature>
<feature type="region of interest" description="Disordered" evidence="6">
    <location>
        <begin position="641"/>
        <end position="666"/>
    </location>
</feature>
<evidence type="ECO:0000256" key="1">
    <source>
        <dbReference type="ARBA" id="ARBA00010543"/>
    </source>
</evidence>
<dbReference type="GO" id="GO:0000781">
    <property type="term" value="C:chromosome, telomeric region"/>
    <property type="evidence" value="ECO:0007669"/>
    <property type="project" value="GOC"/>
</dbReference>
<dbReference type="InterPro" id="IPR017380">
    <property type="entry name" value="Hist_AcTrfase_B-typ_cat-su"/>
</dbReference>
<dbReference type="SUPFAM" id="SSF55729">
    <property type="entry name" value="Acyl-CoA N-acyltransferases (Nat)"/>
    <property type="match status" value="2"/>
</dbReference>
<dbReference type="Pfam" id="PF10394">
    <property type="entry name" value="Hat1_N"/>
    <property type="match status" value="1"/>
</dbReference>
<dbReference type="STRING" id="33097.A0A150GUY3"/>
<dbReference type="InterPro" id="IPR037113">
    <property type="entry name" value="Hat1_N_sf"/>
</dbReference>
<gene>
    <name evidence="8" type="ORF">GPECTOR_6g604</name>
</gene>
<feature type="region of interest" description="Disordered" evidence="6">
    <location>
        <begin position="424"/>
        <end position="456"/>
    </location>
</feature>
<comment type="catalytic activity">
    <reaction evidence="5">
        <text>L-lysyl-[protein] + acetyl-CoA = N(6)-acetyl-L-lysyl-[protein] + CoA + H(+)</text>
        <dbReference type="Rhea" id="RHEA:45948"/>
        <dbReference type="Rhea" id="RHEA-COMP:9752"/>
        <dbReference type="Rhea" id="RHEA-COMP:10731"/>
        <dbReference type="ChEBI" id="CHEBI:15378"/>
        <dbReference type="ChEBI" id="CHEBI:29969"/>
        <dbReference type="ChEBI" id="CHEBI:57287"/>
        <dbReference type="ChEBI" id="CHEBI:57288"/>
        <dbReference type="ChEBI" id="CHEBI:61930"/>
        <dbReference type="EC" id="2.3.1.48"/>
    </reaction>
</comment>
<dbReference type="GO" id="GO:0004402">
    <property type="term" value="F:histone acetyltransferase activity"/>
    <property type="evidence" value="ECO:0007669"/>
    <property type="project" value="InterPro"/>
</dbReference>
<feature type="compositionally biased region" description="Gly residues" evidence="6">
    <location>
        <begin position="549"/>
        <end position="562"/>
    </location>
</feature>
<protein>
    <recommendedName>
        <fullName evidence="2">histone acetyltransferase</fullName>
        <ecNumber evidence="2">2.3.1.48</ecNumber>
    </recommendedName>
</protein>